<dbReference type="Gene3D" id="3.20.20.30">
    <property type="entry name" value="Luciferase-like domain"/>
    <property type="match status" value="1"/>
</dbReference>
<dbReference type="NCBIfam" id="TIGR03619">
    <property type="entry name" value="F420_Rv2161c"/>
    <property type="match status" value="1"/>
</dbReference>
<keyword evidence="3 6" id="KW-0560">Oxidoreductase</keyword>
<gene>
    <name evidence="6" type="ORF">I4J89_02560</name>
</gene>
<keyword evidence="4" id="KW-0503">Monooxygenase</keyword>
<dbReference type="PANTHER" id="PTHR42847:SF4">
    <property type="entry name" value="ALKANESULFONATE MONOOXYGENASE-RELATED"/>
    <property type="match status" value="1"/>
</dbReference>
<comment type="caution">
    <text evidence="6">The sequence shown here is derived from an EMBL/GenBank/DDBJ whole genome shotgun (WGS) entry which is preliminary data.</text>
</comment>
<protein>
    <submittedName>
        <fullName evidence="6">TIGR03619 family F420-dependent LLM class oxidoreductase</fullName>
        <ecNumber evidence="6">1.-.-.-</ecNumber>
    </submittedName>
</protein>
<dbReference type="GO" id="GO:0046306">
    <property type="term" value="P:alkanesulfonate catabolic process"/>
    <property type="evidence" value="ECO:0007669"/>
    <property type="project" value="TreeGrafter"/>
</dbReference>
<dbReference type="SUPFAM" id="SSF51679">
    <property type="entry name" value="Bacterial luciferase-like"/>
    <property type="match status" value="1"/>
</dbReference>
<dbReference type="AlphaFoldDB" id="A0A931BZB6"/>
<sequence length="305" mass="32325">MLISFGCPVSGAWAEPETLTRIARRAEECGYHGLWAFQRLLVGRGQDLAPPYRSVLDPIVALTWAAAATERIRVGVSVINLPYVAPAYLAKQVSSLDRLSGGRFDLGLGTGWSEPEFVATGSDPNPRGPRTEEYLAALAAHFSGEEASFDGRFYRVPPSRMAPAPVQAGGPPVLLGGAAEIALRRAGRLAAGWVSSSQASLEDIARGARIVREAAEEAGRDPDAMRIVVRGVVRAGRRDEAVPLSGDWAQIRAGAARYAEAGATELFYEPNWDPRIGGPDADPAEAAALGEQILTALAPDGSEID</sequence>
<evidence type="ECO:0000256" key="1">
    <source>
        <dbReference type="ARBA" id="ARBA00022630"/>
    </source>
</evidence>
<accession>A0A931BZB6</accession>
<dbReference type="EC" id="1.-.-.-" evidence="6"/>
<name>A0A931BZB6_9ACTN</name>
<dbReference type="RefSeq" id="WP_196412138.1">
    <property type="nucleotide sequence ID" value="NZ_JADQTO010000001.1"/>
</dbReference>
<keyword evidence="7" id="KW-1185">Reference proteome</keyword>
<reference evidence="6" key="1">
    <citation type="submission" date="2020-11" db="EMBL/GenBank/DDBJ databases">
        <title>Isolation and identification of active actinomycetes.</title>
        <authorList>
            <person name="Sun X."/>
        </authorList>
    </citation>
    <scope>NUCLEOTIDE SEQUENCE</scope>
    <source>
        <strain evidence="6">NEAU-A11</strain>
    </source>
</reference>
<dbReference type="Proteomes" id="UP000598146">
    <property type="component" value="Unassembled WGS sequence"/>
</dbReference>
<dbReference type="EMBL" id="JADQTO010000001">
    <property type="protein sequence ID" value="MBG0560349.1"/>
    <property type="molecule type" value="Genomic_DNA"/>
</dbReference>
<dbReference type="Pfam" id="PF00296">
    <property type="entry name" value="Bac_luciferase"/>
    <property type="match status" value="1"/>
</dbReference>
<evidence type="ECO:0000256" key="4">
    <source>
        <dbReference type="ARBA" id="ARBA00023033"/>
    </source>
</evidence>
<dbReference type="InterPro" id="IPR036661">
    <property type="entry name" value="Luciferase-like_sf"/>
</dbReference>
<evidence type="ECO:0000259" key="5">
    <source>
        <dbReference type="Pfam" id="PF00296"/>
    </source>
</evidence>
<dbReference type="InterPro" id="IPR050172">
    <property type="entry name" value="SsuD_RutA_monooxygenase"/>
</dbReference>
<feature type="domain" description="Luciferase-like" evidence="5">
    <location>
        <begin position="15"/>
        <end position="242"/>
    </location>
</feature>
<evidence type="ECO:0000256" key="3">
    <source>
        <dbReference type="ARBA" id="ARBA00023002"/>
    </source>
</evidence>
<dbReference type="GO" id="GO:0008726">
    <property type="term" value="F:alkanesulfonate monooxygenase activity"/>
    <property type="evidence" value="ECO:0007669"/>
    <property type="project" value="TreeGrafter"/>
</dbReference>
<dbReference type="InterPro" id="IPR019921">
    <property type="entry name" value="Lucif-like_OxRdtase_Rv2161c"/>
</dbReference>
<organism evidence="6 7">
    <name type="scientific">Actinoplanes aureus</name>
    <dbReference type="NCBI Taxonomy" id="2792083"/>
    <lineage>
        <taxon>Bacteria</taxon>
        <taxon>Bacillati</taxon>
        <taxon>Actinomycetota</taxon>
        <taxon>Actinomycetes</taxon>
        <taxon>Micromonosporales</taxon>
        <taxon>Micromonosporaceae</taxon>
        <taxon>Actinoplanes</taxon>
    </lineage>
</organism>
<evidence type="ECO:0000313" key="7">
    <source>
        <dbReference type="Proteomes" id="UP000598146"/>
    </source>
</evidence>
<dbReference type="InterPro" id="IPR011251">
    <property type="entry name" value="Luciferase-like_dom"/>
</dbReference>
<keyword evidence="1" id="KW-0285">Flavoprotein</keyword>
<evidence type="ECO:0000313" key="6">
    <source>
        <dbReference type="EMBL" id="MBG0560349.1"/>
    </source>
</evidence>
<keyword evidence="2" id="KW-0288">FMN</keyword>
<evidence type="ECO:0000256" key="2">
    <source>
        <dbReference type="ARBA" id="ARBA00022643"/>
    </source>
</evidence>
<proteinExistence type="predicted"/>
<dbReference type="PANTHER" id="PTHR42847">
    <property type="entry name" value="ALKANESULFONATE MONOOXYGENASE"/>
    <property type="match status" value="1"/>
</dbReference>